<feature type="transmembrane region" description="Helical" evidence="5">
    <location>
        <begin position="331"/>
        <end position="351"/>
    </location>
</feature>
<dbReference type="EMBL" id="CADIKK010000009">
    <property type="protein sequence ID" value="CAB3786193.1"/>
    <property type="molecule type" value="Genomic_DNA"/>
</dbReference>
<organism evidence="7 8">
    <name type="scientific">Paraburkholderia ultramafica</name>
    <dbReference type="NCBI Taxonomy" id="1544867"/>
    <lineage>
        <taxon>Bacteria</taxon>
        <taxon>Pseudomonadati</taxon>
        <taxon>Pseudomonadota</taxon>
        <taxon>Betaproteobacteria</taxon>
        <taxon>Burkholderiales</taxon>
        <taxon>Burkholderiaceae</taxon>
        <taxon>Paraburkholderia</taxon>
    </lineage>
</organism>
<evidence type="ECO:0000256" key="2">
    <source>
        <dbReference type="ARBA" id="ARBA00022692"/>
    </source>
</evidence>
<dbReference type="PANTHER" id="PTHR37422">
    <property type="entry name" value="TEICHURONIC ACID BIOSYNTHESIS PROTEIN TUAE"/>
    <property type="match status" value="1"/>
</dbReference>
<evidence type="ECO:0000259" key="6">
    <source>
        <dbReference type="Pfam" id="PF04932"/>
    </source>
</evidence>
<name>A0A6S7CRM8_9BURK</name>
<dbReference type="Proteomes" id="UP000494365">
    <property type="component" value="Unassembled WGS sequence"/>
</dbReference>
<feature type="transmembrane region" description="Helical" evidence="5">
    <location>
        <begin position="228"/>
        <end position="245"/>
    </location>
</feature>
<dbReference type="InterPro" id="IPR051533">
    <property type="entry name" value="WaaL-like"/>
</dbReference>
<evidence type="ECO:0000313" key="7">
    <source>
        <dbReference type="EMBL" id="CAB3786193.1"/>
    </source>
</evidence>
<evidence type="ECO:0000256" key="1">
    <source>
        <dbReference type="ARBA" id="ARBA00004141"/>
    </source>
</evidence>
<dbReference type="PANTHER" id="PTHR37422:SF23">
    <property type="entry name" value="TEICHURONIC ACID BIOSYNTHESIS PROTEIN TUAE"/>
    <property type="match status" value="1"/>
</dbReference>
<feature type="transmembrane region" description="Helical" evidence="5">
    <location>
        <begin position="363"/>
        <end position="382"/>
    </location>
</feature>
<keyword evidence="4 5" id="KW-0472">Membrane</keyword>
<feature type="transmembrane region" description="Helical" evidence="5">
    <location>
        <begin position="153"/>
        <end position="172"/>
    </location>
</feature>
<accession>A0A6S7CRM8</accession>
<evidence type="ECO:0000256" key="4">
    <source>
        <dbReference type="ARBA" id="ARBA00023136"/>
    </source>
</evidence>
<dbReference type="InterPro" id="IPR007016">
    <property type="entry name" value="O-antigen_ligase-rel_domated"/>
</dbReference>
<keyword evidence="3 5" id="KW-1133">Transmembrane helix</keyword>
<protein>
    <recommendedName>
        <fullName evidence="6">O-antigen ligase-related domain-containing protein</fullName>
    </recommendedName>
</protein>
<reference evidence="7 8" key="1">
    <citation type="submission" date="2020-04" db="EMBL/GenBank/DDBJ databases">
        <authorList>
            <person name="De Canck E."/>
        </authorList>
    </citation>
    <scope>NUCLEOTIDE SEQUENCE [LARGE SCALE GENOMIC DNA]</scope>
    <source>
        <strain evidence="7 8">LMG 28614</strain>
    </source>
</reference>
<keyword evidence="8" id="KW-1185">Reference proteome</keyword>
<evidence type="ECO:0000313" key="8">
    <source>
        <dbReference type="Proteomes" id="UP000494365"/>
    </source>
</evidence>
<feature type="domain" description="O-antigen ligase-related" evidence="6">
    <location>
        <begin position="189"/>
        <end position="339"/>
    </location>
</feature>
<gene>
    <name evidence="7" type="ORF">LMG28614_02250</name>
</gene>
<dbReference type="AlphaFoldDB" id="A0A6S7CRM8"/>
<feature type="transmembrane region" description="Helical" evidence="5">
    <location>
        <begin position="179"/>
        <end position="197"/>
    </location>
</feature>
<dbReference type="Pfam" id="PF04932">
    <property type="entry name" value="Wzy_C"/>
    <property type="match status" value="1"/>
</dbReference>
<evidence type="ECO:0000256" key="5">
    <source>
        <dbReference type="SAM" id="Phobius"/>
    </source>
</evidence>
<feature type="transmembrane region" description="Helical" evidence="5">
    <location>
        <begin position="62"/>
        <end position="85"/>
    </location>
</feature>
<dbReference type="RefSeq" id="WP_175149585.1">
    <property type="nucleotide sequence ID" value="NZ_CADIKK010000009.1"/>
</dbReference>
<feature type="transmembrane region" description="Helical" evidence="5">
    <location>
        <begin position="32"/>
        <end position="50"/>
    </location>
</feature>
<dbReference type="GO" id="GO:0016020">
    <property type="term" value="C:membrane"/>
    <property type="evidence" value="ECO:0007669"/>
    <property type="project" value="UniProtKB-SubCell"/>
</dbReference>
<feature type="transmembrane region" description="Helical" evidence="5">
    <location>
        <begin position="91"/>
        <end position="108"/>
    </location>
</feature>
<feature type="transmembrane region" description="Helical" evidence="5">
    <location>
        <begin position="388"/>
        <end position="405"/>
    </location>
</feature>
<feature type="transmembrane region" description="Helical" evidence="5">
    <location>
        <begin position="115"/>
        <end position="133"/>
    </location>
</feature>
<comment type="subcellular location">
    <subcellularLocation>
        <location evidence="1">Membrane</location>
        <topology evidence="1">Multi-pass membrane protein</topology>
    </subcellularLocation>
</comment>
<evidence type="ECO:0000256" key="3">
    <source>
        <dbReference type="ARBA" id="ARBA00022989"/>
    </source>
</evidence>
<keyword evidence="2 5" id="KW-0812">Transmembrane</keyword>
<proteinExistence type="predicted"/>
<feature type="transmembrane region" description="Helical" evidence="5">
    <location>
        <begin position="203"/>
        <end position="221"/>
    </location>
</feature>
<sequence length="458" mass="49807">MIFAPSLIWFSTALLFLAPALNLIVRGGTGYCFFALLALAFGAAVVNRSTPGYFSALRTYRWFTVGMLALVVAAVVQQTVLGFWLPREFDTLSRFMLALPVFLLLRQFPSRALRLIGWGCATGALAVGLWALIYQPLGGWTDANRLNNSYTNAIPFGDTALLLAFLSIFTLGWDNPRDWRVLALRLLALAGGGYASYLSGSRGGWLMVPVFVVLLGAQYRWFAHKKRLLVTALGIAICAGALLSTQRVQQRLSEATNDITLLKKGNDDTSLGQRLQLWSASGVIFSRHPLYGIGKGHLEDELGAMAKRGEVKNVIVNERAHSDFFSTIAEMGLVGAVSLLLFYFGITVYFWRNRISTDPAIRAAAYAGLAVATSTIIFGLTIDVLVPVMVTVLLALLVATFMALIDARKRECAAAQPAPICDVQSDDINAERAATFRSSDSASLQCIAGKFASRSRAQ</sequence>